<name>A0A6C0BHY7_9ZZZZ</name>
<sequence length="248" mass="29112">MESYIKNYDLYESGMVYNFMLGDGGIGDNVKFFMFALEICMKNKKRLYYKINNIAIEKYIKLKYDIMYVTDDMIKTLGCVEIVTPCHFYSSINYDYSININEVFYFSDDVKQNSKCLFPQDITEYISIHLRLGDKYLETEREYIHCKEDTRIFSEEKIHKFIEENNNNKIFFCCDNNSFKLKLYEKYNNIIITNCDIGHSSLPNTTQQQVLDGITEFYILTNSKTIFGASVSGFSIVASKFNNIPLIQ</sequence>
<accession>A0A6C0BHY7</accession>
<dbReference type="Gene3D" id="3.40.50.11350">
    <property type="match status" value="1"/>
</dbReference>
<protein>
    <submittedName>
        <fullName evidence="1">Uncharacterized protein</fullName>
    </submittedName>
</protein>
<dbReference type="AlphaFoldDB" id="A0A6C0BHY7"/>
<evidence type="ECO:0000313" key="1">
    <source>
        <dbReference type="EMBL" id="QHS91008.1"/>
    </source>
</evidence>
<proteinExistence type="predicted"/>
<dbReference type="EMBL" id="MN739154">
    <property type="protein sequence ID" value="QHS91008.1"/>
    <property type="molecule type" value="Genomic_DNA"/>
</dbReference>
<reference evidence="1" key="1">
    <citation type="journal article" date="2020" name="Nature">
        <title>Giant virus diversity and host interactions through global metagenomics.</title>
        <authorList>
            <person name="Schulz F."/>
            <person name="Roux S."/>
            <person name="Paez-Espino D."/>
            <person name="Jungbluth S."/>
            <person name="Walsh D.A."/>
            <person name="Denef V.J."/>
            <person name="McMahon K.D."/>
            <person name="Konstantinidis K.T."/>
            <person name="Eloe-Fadrosh E.A."/>
            <person name="Kyrpides N.C."/>
            <person name="Woyke T."/>
        </authorList>
    </citation>
    <scope>NUCLEOTIDE SEQUENCE</scope>
    <source>
        <strain evidence="1">GVMAG-M-3300013004-44</strain>
    </source>
</reference>
<organism evidence="1">
    <name type="scientific">viral metagenome</name>
    <dbReference type="NCBI Taxonomy" id="1070528"/>
    <lineage>
        <taxon>unclassified sequences</taxon>
        <taxon>metagenomes</taxon>
        <taxon>organismal metagenomes</taxon>
    </lineage>
</organism>